<dbReference type="Proteomes" id="UP000005239">
    <property type="component" value="Unassembled WGS sequence"/>
</dbReference>
<dbReference type="GO" id="GO:0000139">
    <property type="term" value="C:Golgi membrane"/>
    <property type="evidence" value="ECO:0007669"/>
    <property type="project" value="InterPro"/>
</dbReference>
<dbReference type="EnsemblMetazoa" id="PPA36045.1">
    <property type="protein sequence ID" value="PPA36045.1"/>
    <property type="gene ID" value="WBGene00274414"/>
</dbReference>
<organism evidence="1 2">
    <name type="scientific">Pristionchus pacificus</name>
    <name type="common">Parasitic nematode worm</name>
    <dbReference type="NCBI Taxonomy" id="54126"/>
    <lineage>
        <taxon>Eukaryota</taxon>
        <taxon>Metazoa</taxon>
        <taxon>Ecdysozoa</taxon>
        <taxon>Nematoda</taxon>
        <taxon>Chromadorea</taxon>
        <taxon>Rhabditida</taxon>
        <taxon>Rhabditina</taxon>
        <taxon>Diplogasteromorpha</taxon>
        <taxon>Diplogasteroidea</taxon>
        <taxon>Neodiplogasteridae</taxon>
        <taxon>Pristionchus</taxon>
    </lineage>
</organism>
<gene>
    <name evidence="1" type="primary">WBGene00274414</name>
</gene>
<name>A0A2A6BM26_PRIPA</name>
<evidence type="ECO:0000313" key="2">
    <source>
        <dbReference type="Proteomes" id="UP000005239"/>
    </source>
</evidence>
<dbReference type="OrthoDB" id="5850332at2759"/>
<accession>A0A8R1YRC8</accession>
<keyword evidence="2" id="KW-1185">Reference proteome</keyword>
<dbReference type="GO" id="GO:0006506">
    <property type="term" value="P:GPI anchor biosynthetic process"/>
    <property type="evidence" value="ECO:0000318"/>
    <property type="project" value="GO_Central"/>
</dbReference>
<dbReference type="PANTHER" id="PTHR12892:SF16">
    <property type="entry name" value="TRANSMEMBRANE PROTEIN"/>
    <property type="match status" value="1"/>
</dbReference>
<reference evidence="1" key="2">
    <citation type="submission" date="2022-06" db="UniProtKB">
        <authorList>
            <consortium name="EnsemblMetazoa"/>
        </authorList>
    </citation>
    <scope>IDENTIFICATION</scope>
    <source>
        <strain evidence="1">PS312</strain>
    </source>
</reference>
<dbReference type="PANTHER" id="PTHR12892">
    <property type="entry name" value="FGF RECEPTOR ACTIVATING PROTEIN 1"/>
    <property type="match status" value="1"/>
</dbReference>
<dbReference type="GO" id="GO:0005789">
    <property type="term" value="C:endoplasmic reticulum membrane"/>
    <property type="evidence" value="ECO:0000318"/>
    <property type="project" value="GO_Central"/>
</dbReference>
<reference evidence="2" key="1">
    <citation type="journal article" date="2008" name="Nat. Genet.">
        <title>The Pristionchus pacificus genome provides a unique perspective on nematode lifestyle and parasitism.</title>
        <authorList>
            <person name="Dieterich C."/>
            <person name="Clifton S.W."/>
            <person name="Schuster L.N."/>
            <person name="Chinwalla A."/>
            <person name="Delehaunty K."/>
            <person name="Dinkelacker I."/>
            <person name="Fulton L."/>
            <person name="Fulton R."/>
            <person name="Godfrey J."/>
            <person name="Minx P."/>
            <person name="Mitreva M."/>
            <person name="Roeseler W."/>
            <person name="Tian H."/>
            <person name="Witte H."/>
            <person name="Yang S.P."/>
            <person name="Wilson R.K."/>
            <person name="Sommer R.J."/>
        </authorList>
    </citation>
    <scope>NUCLEOTIDE SEQUENCE [LARGE SCALE GENOMIC DNA]</scope>
    <source>
        <strain evidence="2">PS312</strain>
    </source>
</reference>
<dbReference type="AlphaFoldDB" id="A0A2A6BM26"/>
<dbReference type="InterPro" id="IPR039545">
    <property type="entry name" value="PGAP2"/>
</dbReference>
<accession>A0A2A6BM26</accession>
<sequence length="425" mass="48965">MGRLPPVEEARLAHSVHCYSSIGFLILLLSATLLAIVALEHLQYSVHIPVGFRSWDSESEFNQIADKRYSSEEAQKVINDVYQRPNYEEIINNPERSRKNGYQGLFVDANRPFLREIYHVEFGTTMANRCNVSHYFFLSDNFEQKANIAVSVRRSSCRPPIHSAHYGVVMRDMFHRILAWIAPKVQLLEMTFTFLLATLQQGNDSEMQWLFPIVIIGFAVSAVSFMHIYSVMSLTDRSTHPSSRLAQIRFCCLTICIFCSPIWVQNHIQFIQWKLCFAEVPVREAISEYATLIAVIVFAVTQLLEMRNFYGLLSCAKGDYIQENSTLQAFNFGWTFEIAYTAGREREVEIDEEIINNPERSRKNGYQVSVRRSSCRPPIHSAHYGVVMRDMFHRILAWIAPKVQLLEMTFTFLLATLQQGNDSES</sequence>
<evidence type="ECO:0000313" key="1">
    <source>
        <dbReference type="EnsemblMetazoa" id="PPA36045.1"/>
    </source>
</evidence>
<protein>
    <submittedName>
        <fullName evidence="1">Uncharacterized protein</fullName>
    </submittedName>
</protein>
<proteinExistence type="predicted"/>